<dbReference type="OrthoDB" id="2552985at2759"/>
<dbReference type="Proteomes" id="UP000053758">
    <property type="component" value="Unassembled WGS sequence"/>
</dbReference>
<keyword evidence="2" id="KW-1185">Reference proteome</keyword>
<proteinExistence type="predicted"/>
<dbReference type="AlphaFoldDB" id="A0A081CH70"/>
<protein>
    <submittedName>
        <fullName evidence="1">Uncharacterized protein</fullName>
    </submittedName>
</protein>
<organism evidence="1 2">
    <name type="scientific">Pseudozyma antarctica</name>
    <name type="common">Yeast</name>
    <name type="synonym">Candida antarctica</name>
    <dbReference type="NCBI Taxonomy" id="84753"/>
    <lineage>
        <taxon>Eukaryota</taxon>
        <taxon>Fungi</taxon>
        <taxon>Dikarya</taxon>
        <taxon>Basidiomycota</taxon>
        <taxon>Ustilaginomycotina</taxon>
        <taxon>Ustilaginomycetes</taxon>
        <taxon>Ustilaginales</taxon>
        <taxon>Ustilaginaceae</taxon>
        <taxon>Moesziomyces</taxon>
    </lineage>
</organism>
<dbReference type="HOGENOM" id="CLU_625554_0_0_1"/>
<evidence type="ECO:0000313" key="1">
    <source>
        <dbReference type="EMBL" id="GAK66016.1"/>
    </source>
</evidence>
<dbReference type="RefSeq" id="XP_014655694.1">
    <property type="nucleotide sequence ID" value="XM_014800208.1"/>
</dbReference>
<dbReference type="GeneID" id="26305026"/>
<evidence type="ECO:0000313" key="2">
    <source>
        <dbReference type="Proteomes" id="UP000053758"/>
    </source>
</evidence>
<reference evidence="2" key="1">
    <citation type="journal article" date="2014" name="Genome Announc.">
        <title>Draft Genome Sequence of the Yeast Pseudozyma antarctica Type Strain JCM10317, a Producer of the Glycolipid Biosurfactants, Mannosylerythritol Lipids.</title>
        <authorList>
            <person name="Saika A."/>
            <person name="Koike H."/>
            <person name="Hori T."/>
            <person name="Fukuoka T."/>
            <person name="Sato S."/>
            <person name="Habe H."/>
            <person name="Kitamoto D."/>
            <person name="Morita T."/>
        </authorList>
    </citation>
    <scope>NUCLEOTIDE SEQUENCE [LARGE SCALE GENOMIC DNA]</scope>
    <source>
        <strain evidence="2">JCM 10317</strain>
    </source>
</reference>
<accession>A0A081CH70</accession>
<dbReference type="EMBL" id="DF830078">
    <property type="protein sequence ID" value="GAK66016.1"/>
    <property type="molecule type" value="Genomic_DNA"/>
</dbReference>
<name>A0A081CH70_PSEA2</name>
<gene>
    <name evidence="1" type="ORF">PAN0_011c4238</name>
</gene>
<sequence length="438" mass="47016">MRAVVFLPPPRLADFALARLTSIHPDVVPDSVDPAAASLDDSSVSSVDVPPGVPWEVLHPRLLDETREGGRKRVRIDSPVIVIETPTRPISIAPVVDRIATETTEEEGDTSKVIVGPDSDEEVSPNISLLQKVPTIRADVGTASVDEQVRSASQSASSLQVRAPRPAHAPPPTCRFTFFRRASHVSSASVSAAHTTSHDTSEALPPEQEGAVDHHAGGVNLLRTLPAMNAYEASFNPPSGGEDEAGCQGEGSLGDSIVPPPTLHFTLAQITSLSSILSPHSHPRRETPGAASSRLNLLVVIREIGYSTRVRRLNTTTTRLELLVMDGALTRSGVEKHLLKLVLWDHLTLTPLQPGDVVYVQNVSIQPPDPKPRLGPGFPRATVAHAAHSHNSSIQLCYRSNPTHPSDAALNFDPAIAAFDAKSNRILQLVELWNHTPT</sequence>